<evidence type="ECO:0000256" key="5">
    <source>
        <dbReference type="ARBA" id="ARBA00022605"/>
    </source>
</evidence>
<accession>A0ABV8ALF0</accession>
<evidence type="ECO:0000256" key="8">
    <source>
        <dbReference type="ARBA" id="ARBA00023235"/>
    </source>
</evidence>
<keyword evidence="12" id="KW-1185">Reference proteome</keyword>
<keyword evidence="6 9" id="KW-0822">Tryptophan biosynthesis</keyword>
<keyword evidence="5 9" id="KW-0028">Amino-acid biosynthesis</keyword>
<evidence type="ECO:0000256" key="3">
    <source>
        <dbReference type="ARBA" id="ARBA00012572"/>
    </source>
</evidence>
<sequence length="213" mass="24066">MEIKVCGMREISNMQDLILQVSPDWMGLIFYSKSPRFVKDELKGEVKKIQVPKVGVFVNESIDYVLDKVQKYDLAAIQLHGKESVGFVAELKNQTTAEIWKVVSVGEDLNWEELKAYVGQIDRFLFDTATNTHGGSGKKFDWGLLDSYPFQVPFMLSGGIDLESVKRVKDLKKACPQLIGVDLNSKFETEPGIKDVAMLRNFKEELLGLRSVN</sequence>
<keyword evidence="7 9" id="KW-0057">Aromatic amino acid biosynthesis</keyword>
<dbReference type="PANTHER" id="PTHR42894">
    <property type="entry name" value="N-(5'-PHOSPHORIBOSYL)ANTHRANILATE ISOMERASE"/>
    <property type="match status" value="1"/>
</dbReference>
<name>A0ABV8ALF0_9BACT</name>
<evidence type="ECO:0000256" key="6">
    <source>
        <dbReference type="ARBA" id="ARBA00022822"/>
    </source>
</evidence>
<evidence type="ECO:0000313" key="12">
    <source>
        <dbReference type="Proteomes" id="UP001595805"/>
    </source>
</evidence>
<gene>
    <name evidence="9" type="primary">trpF</name>
    <name evidence="11" type="ORF">ACFOSV_01580</name>
</gene>
<dbReference type="CDD" id="cd00405">
    <property type="entry name" value="PRAI"/>
    <property type="match status" value="1"/>
</dbReference>
<dbReference type="InterPro" id="IPR044643">
    <property type="entry name" value="TrpF_fam"/>
</dbReference>
<dbReference type="Pfam" id="PF00697">
    <property type="entry name" value="PRAI"/>
    <property type="match status" value="1"/>
</dbReference>
<dbReference type="EC" id="5.3.1.24" evidence="3 9"/>
<proteinExistence type="inferred from homology"/>
<dbReference type="RefSeq" id="WP_377902683.1">
    <property type="nucleotide sequence ID" value="NZ_JBHRZS010000002.1"/>
</dbReference>
<comment type="caution">
    <text evidence="11">The sequence shown here is derived from an EMBL/GenBank/DDBJ whole genome shotgun (WGS) entry which is preliminary data.</text>
</comment>
<dbReference type="HAMAP" id="MF_00135">
    <property type="entry name" value="PRAI"/>
    <property type="match status" value="1"/>
</dbReference>
<dbReference type="EMBL" id="JBHRZS010000002">
    <property type="protein sequence ID" value="MFC3878843.1"/>
    <property type="molecule type" value="Genomic_DNA"/>
</dbReference>
<evidence type="ECO:0000259" key="10">
    <source>
        <dbReference type="Pfam" id="PF00697"/>
    </source>
</evidence>
<dbReference type="InterPro" id="IPR013785">
    <property type="entry name" value="Aldolase_TIM"/>
</dbReference>
<evidence type="ECO:0000256" key="7">
    <source>
        <dbReference type="ARBA" id="ARBA00023141"/>
    </source>
</evidence>
<evidence type="ECO:0000256" key="2">
    <source>
        <dbReference type="ARBA" id="ARBA00004664"/>
    </source>
</evidence>
<comment type="catalytic activity">
    <reaction evidence="1 9">
        <text>N-(5-phospho-beta-D-ribosyl)anthranilate = 1-(2-carboxyphenylamino)-1-deoxy-D-ribulose 5-phosphate</text>
        <dbReference type="Rhea" id="RHEA:21540"/>
        <dbReference type="ChEBI" id="CHEBI:18277"/>
        <dbReference type="ChEBI" id="CHEBI:58613"/>
        <dbReference type="EC" id="5.3.1.24"/>
    </reaction>
</comment>
<feature type="domain" description="N-(5'phosphoribosyl) anthranilate isomerase (PRAI)" evidence="10">
    <location>
        <begin position="4"/>
        <end position="203"/>
    </location>
</feature>
<dbReference type="PANTHER" id="PTHR42894:SF1">
    <property type="entry name" value="N-(5'-PHOSPHORIBOSYL)ANTHRANILATE ISOMERASE"/>
    <property type="match status" value="1"/>
</dbReference>
<dbReference type="Gene3D" id="3.20.20.70">
    <property type="entry name" value="Aldolase class I"/>
    <property type="match status" value="1"/>
</dbReference>
<evidence type="ECO:0000256" key="9">
    <source>
        <dbReference type="HAMAP-Rule" id="MF_00135"/>
    </source>
</evidence>
<dbReference type="SUPFAM" id="SSF51366">
    <property type="entry name" value="Ribulose-phoshate binding barrel"/>
    <property type="match status" value="1"/>
</dbReference>
<comment type="pathway">
    <text evidence="2 9">Amino-acid biosynthesis; L-tryptophan biosynthesis; L-tryptophan from chorismate: step 3/5.</text>
</comment>
<dbReference type="InterPro" id="IPR001240">
    <property type="entry name" value="PRAI_dom"/>
</dbReference>
<evidence type="ECO:0000313" key="11">
    <source>
        <dbReference type="EMBL" id="MFC3878843.1"/>
    </source>
</evidence>
<organism evidence="11 12">
    <name type="scientific">Algoriphagus namhaensis</name>
    <dbReference type="NCBI Taxonomy" id="915353"/>
    <lineage>
        <taxon>Bacteria</taxon>
        <taxon>Pseudomonadati</taxon>
        <taxon>Bacteroidota</taxon>
        <taxon>Cytophagia</taxon>
        <taxon>Cytophagales</taxon>
        <taxon>Cyclobacteriaceae</taxon>
        <taxon>Algoriphagus</taxon>
    </lineage>
</organism>
<comment type="similarity">
    <text evidence="9">Belongs to the TrpF family.</text>
</comment>
<keyword evidence="8 9" id="KW-0413">Isomerase</keyword>
<reference evidence="12" key="1">
    <citation type="journal article" date="2019" name="Int. J. Syst. Evol. Microbiol.">
        <title>The Global Catalogue of Microorganisms (GCM) 10K type strain sequencing project: providing services to taxonomists for standard genome sequencing and annotation.</title>
        <authorList>
            <consortium name="The Broad Institute Genomics Platform"/>
            <consortium name="The Broad Institute Genome Sequencing Center for Infectious Disease"/>
            <person name="Wu L."/>
            <person name="Ma J."/>
        </authorList>
    </citation>
    <scope>NUCLEOTIDE SEQUENCE [LARGE SCALE GENOMIC DNA]</scope>
    <source>
        <strain evidence="12">CCUG 60523</strain>
    </source>
</reference>
<evidence type="ECO:0000256" key="1">
    <source>
        <dbReference type="ARBA" id="ARBA00001164"/>
    </source>
</evidence>
<dbReference type="Proteomes" id="UP001595805">
    <property type="component" value="Unassembled WGS sequence"/>
</dbReference>
<evidence type="ECO:0000256" key="4">
    <source>
        <dbReference type="ARBA" id="ARBA00022272"/>
    </source>
</evidence>
<protein>
    <recommendedName>
        <fullName evidence="4 9">N-(5'-phosphoribosyl)anthranilate isomerase</fullName>
        <shortName evidence="9">PRAI</shortName>
        <ecNumber evidence="3 9">5.3.1.24</ecNumber>
    </recommendedName>
</protein>
<dbReference type="GO" id="GO:0016853">
    <property type="term" value="F:isomerase activity"/>
    <property type="evidence" value="ECO:0007669"/>
    <property type="project" value="UniProtKB-KW"/>
</dbReference>
<dbReference type="InterPro" id="IPR011060">
    <property type="entry name" value="RibuloseP-bd_barrel"/>
</dbReference>